<dbReference type="Proteomes" id="UP001179858">
    <property type="component" value="Chromosome"/>
</dbReference>
<accession>A0AAE8J4G0</accession>
<keyword evidence="3 5" id="KW-0777">Teichoic acid biosynthesis</keyword>
<dbReference type="GO" id="GO:0071555">
    <property type="term" value="P:cell wall organization"/>
    <property type="evidence" value="ECO:0007669"/>
    <property type="project" value="UniProtKB-KW"/>
</dbReference>
<evidence type="ECO:0000313" key="8">
    <source>
        <dbReference type="Proteomes" id="UP000239650"/>
    </source>
</evidence>
<comment type="catalytic activity">
    <reaction evidence="5">
        <text>UDP-N-acetyl-alpha-D-mannosamine + N-acetyl-alpha-D-glucosaminyl-di-trans,octa-cis-undecaprenyl diphosphate = N-acetyl-beta-D-mannosaminyl-(1-&gt;4)-N-acetyl-alpha-D-glucosaminyl di-trans,octa-cis-undecaprenyl diphosphate + UDP + H(+)</text>
        <dbReference type="Rhea" id="RHEA:16053"/>
        <dbReference type="ChEBI" id="CHEBI:15378"/>
        <dbReference type="ChEBI" id="CHEBI:58223"/>
        <dbReference type="ChEBI" id="CHEBI:62959"/>
        <dbReference type="ChEBI" id="CHEBI:68623"/>
        <dbReference type="ChEBI" id="CHEBI:132210"/>
        <dbReference type="EC" id="2.4.1.187"/>
    </reaction>
</comment>
<protein>
    <recommendedName>
        <fullName evidence="5">N-acetylglucosaminyldiphosphoundecaprenol N-acetyl-beta-D-mannosaminyltransferase</fullName>
        <ecNumber evidence="5">2.4.1.187</ecNumber>
    </recommendedName>
    <alternativeName>
        <fullName evidence="5">N-acetylmannosaminyltransferase</fullName>
    </alternativeName>
    <alternativeName>
        <fullName evidence="5">UDP-N-acetylmannosamine transferase</fullName>
    </alternativeName>
    <alternativeName>
        <fullName evidence="5">UDP-N-acetylmannosamine:N-acetylglucosaminyl pyrophosphorylundecaprenol N-acetylmannosaminyltransferase</fullName>
    </alternativeName>
</protein>
<dbReference type="CDD" id="cd06533">
    <property type="entry name" value="Glyco_transf_WecG_TagA"/>
    <property type="match status" value="1"/>
</dbReference>
<keyword evidence="2 5" id="KW-0808">Transferase</keyword>
<dbReference type="EC" id="2.4.1.187" evidence="5"/>
<dbReference type="Proteomes" id="UP000239650">
    <property type="component" value="Unassembled WGS sequence"/>
</dbReference>
<dbReference type="GO" id="GO:0047244">
    <property type="term" value="F:N-acetylglucosaminyldiphosphoundecaprenol N-acetyl-beta-D-mannosaminyltransferase activity"/>
    <property type="evidence" value="ECO:0007669"/>
    <property type="project" value="UniProtKB-UniRule"/>
</dbReference>
<dbReference type="RefSeq" id="WP_011375265.1">
    <property type="nucleotide sequence ID" value="NZ_AP017931.1"/>
</dbReference>
<dbReference type="InterPro" id="IPR034714">
    <property type="entry name" value="TagA_TarA"/>
</dbReference>
<comment type="similarity">
    <text evidence="5">Belongs to the glycosyltransferase 26 family. TagA/TarA subfamily.</text>
</comment>
<reference evidence="7" key="2">
    <citation type="submission" date="2023-04" db="EMBL/GenBank/DDBJ databases">
        <title>Novel strain of Lactilactobacillus sakei and use thereof.</title>
        <authorList>
            <person name="Kim S.Y."/>
        </authorList>
    </citation>
    <scope>NUCLEOTIDE SEQUENCE</scope>
    <source>
        <strain evidence="7">HUP1</strain>
    </source>
</reference>
<dbReference type="Pfam" id="PF03808">
    <property type="entry name" value="Glyco_tran_WecG"/>
    <property type="match status" value="1"/>
</dbReference>
<evidence type="ECO:0000256" key="4">
    <source>
        <dbReference type="ARBA" id="ARBA00023316"/>
    </source>
</evidence>
<dbReference type="EMBL" id="CP122959">
    <property type="protein sequence ID" value="WGI18870.1"/>
    <property type="molecule type" value="Genomic_DNA"/>
</dbReference>
<evidence type="ECO:0000256" key="1">
    <source>
        <dbReference type="ARBA" id="ARBA00022676"/>
    </source>
</evidence>
<comment type="pathway">
    <text evidence="5">Cell wall biogenesis; teichoic acid biosynthesis.</text>
</comment>
<dbReference type="NCBIfam" id="TIGR00696">
    <property type="entry name" value="wecG_tagA_cpsF"/>
    <property type="match status" value="1"/>
</dbReference>
<dbReference type="PANTHER" id="PTHR34136">
    <property type="match status" value="1"/>
</dbReference>
<dbReference type="OMA" id="LYQEPWR"/>
<organism evidence="6 8">
    <name type="scientific">Latilactobacillus sakei</name>
    <name type="common">Lactobacillus sakei</name>
    <dbReference type="NCBI Taxonomy" id="1599"/>
    <lineage>
        <taxon>Bacteria</taxon>
        <taxon>Bacillati</taxon>
        <taxon>Bacillota</taxon>
        <taxon>Bacilli</taxon>
        <taxon>Lactobacillales</taxon>
        <taxon>Lactobacillaceae</taxon>
        <taxon>Latilactobacillus</taxon>
    </lineage>
</organism>
<dbReference type="GO" id="GO:0019350">
    <property type="term" value="P:teichoic acid biosynthetic process"/>
    <property type="evidence" value="ECO:0007669"/>
    <property type="project" value="UniProtKB-UniRule"/>
</dbReference>
<keyword evidence="4 5" id="KW-0961">Cell wall biogenesis/degradation</keyword>
<proteinExistence type="inferred from homology"/>
<dbReference type="AlphaFoldDB" id="A0AAE8J4G0"/>
<evidence type="ECO:0000313" key="6">
    <source>
        <dbReference type="EMBL" id="SPE20375.1"/>
    </source>
</evidence>
<evidence type="ECO:0000256" key="3">
    <source>
        <dbReference type="ARBA" id="ARBA00022944"/>
    </source>
</evidence>
<sequence>MQFPTVSVLNIPFINTTNQAFIAQLSKDLAANENRFIVTANPEIALYATKHNDYFQTISQADYITPDGIGILKGATMLGTPLTERITGFDTMTALFEIANQNSYSVYLLGAKEEVLQAACQNVAKQYPNVTIVGQHNGYFDDQEEQKIVADIERTQPNIILAALGFPKQETFIEANRHKVNAIWMGVGGSFDVLSGTVSRAPKIWQKMHLEWFYRFASHPSRLNRFPALIEYMRLVKKEKKN</sequence>
<dbReference type="HAMAP" id="MF_02070">
    <property type="entry name" value="TagA_TarA"/>
    <property type="match status" value="1"/>
</dbReference>
<name>A0AAE8J4G0_LATSK</name>
<gene>
    <name evidence="6" type="primary">tagA</name>
    <name evidence="6" type="ORF">LAS9267_00757</name>
    <name evidence="7" type="ORF">QBD03_08975</name>
</gene>
<reference evidence="6 8" key="1">
    <citation type="submission" date="2018-02" db="EMBL/GenBank/DDBJ databases">
        <authorList>
            <person name="Rodrigo-Torres L."/>
            <person name="Arahal R. D."/>
            <person name="Lucena T."/>
        </authorList>
    </citation>
    <scope>NUCLEOTIDE SEQUENCE [LARGE SCALE GENOMIC DNA]</scope>
    <source>
        <strain evidence="6 8">CECT 9267</strain>
    </source>
</reference>
<evidence type="ECO:0000256" key="5">
    <source>
        <dbReference type="HAMAP-Rule" id="MF_02070"/>
    </source>
</evidence>
<dbReference type="InterPro" id="IPR004629">
    <property type="entry name" value="WecG_TagA_CpsF"/>
</dbReference>
<comment type="function">
    <text evidence="5">Catalyzes the conversion of GlcNAc-PP-undecaprenol into ManNAc-GlcNAc-PP-undecaprenol, the first committed lipid intermediate in the de novo synthesis of teichoic acid.</text>
</comment>
<evidence type="ECO:0000256" key="2">
    <source>
        <dbReference type="ARBA" id="ARBA00022679"/>
    </source>
</evidence>
<keyword evidence="1 5" id="KW-0328">Glycosyltransferase</keyword>
<dbReference type="EMBL" id="OKRC01000003">
    <property type="protein sequence ID" value="SPE20375.1"/>
    <property type="molecule type" value="Genomic_DNA"/>
</dbReference>
<evidence type="ECO:0000313" key="7">
    <source>
        <dbReference type="EMBL" id="WGI18870.1"/>
    </source>
</evidence>
<dbReference type="PANTHER" id="PTHR34136:SF1">
    <property type="entry name" value="UDP-N-ACETYL-D-MANNOSAMINURONIC ACID TRANSFERASE"/>
    <property type="match status" value="1"/>
</dbReference>